<dbReference type="Proteomes" id="UP000018948">
    <property type="component" value="Unassembled WGS sequence"/>
</dbReference>
<dbReference type="InterPro" id="IPR015424">
    <property type="entry name" value="PyrdxlP-dep_Trfase"/>
</dbReference>
<comment type="caution">
    <text evidence="2">The sequence shown here is derived from an EMBL/GenBank/DDBJ whole genome shotgun (WGS) entry which is preliminary data.</text>
</comment>
<dbReference type="Pfam" id="PF00155">
    <property type="entry name" value="Aminotran_1_2"/>
    <property type="match status" value="1"/>
</dbReference>
<accession>W3A8L6</accession>
<dbReference type="PANTHER" id="PTHR42858">
    <property type="entry name" value="AMINOTRANSFERASE"/>
    <property type="match status" value="1"/>
</dbReference>
<dbReference type="PANTHER" id="PTHR42858:SF1">
    <property type="entry name" value="LD15494P"/>
    <property type="match status" value="1"/>
</dbReference>
<evidence type="ECO:0000313" key="3">
    <source>
        <dbReference type="Proteomes" id="UP000018948"/>
    </source>
</evidence>
<proteinExistence type="predicted"/>
<sequence length="154" mass="17470">MQNFKIKVEDDGPVIDELERLLKIQGEDILYTIPTYPTGRTLSVEKRKRLVDLSVKYGFLLVADEVYQLQSVPHVTRPPPIFTFDEHDTVLALGDFPKVLTPALRLGCSQASEQDRPLPRTPLQRIGIVGTNRQRCTSKSNEKVQHHLGLELLL</sequence>
<dbReference type="Gene3D" id="3.40.640.10">
    <property type="entry name" value="Type I PLP-dependent aspartate aminotransferase-like (Major domain)"/>
    <property type="match status" value="1"/>
</dbReference>
<dbReference type="GO" id="GO:0047536">
    <property type="term" value="F:2-aminoadipate transaminase activity"/>
    <property type="evidence" value="ECO:0007669"/>
    <property type="project" value="TreeGrafter"/>
</dbReference>
<dbReference type="EMBL" id="ANIY01000094">
    <property type="protein sequence ID" value="ETP54869.1"/>
    <property type="molecule type" value="Genomic_DNA"/>
</dbReference>
<dbReference type="InterPro" id="IPR015421">
    <property type="entry name" value="PyrdxlP-dep_Trfase_major"/>
</dbReference>
<evidence type="ECO:0000313" key="2">
    <source>
        <dbReference type="EMBL" id="ETP54869.1"/>
    </source>
</evidence>
<dbReference type="AlphaFoldDB" id="W3A8L6"/>
<organism evidence="2 3">
    <name type="scientific">Phytophthora nicotianae P10297</name>
    <dbReference type="NCBI Taxonomy" id="1317064"/>
    <lineage>
        <taxon>Eukaryota</taxon>
        <taxon>Sar</taxon>
        <taxon>Stramenopiles</taxon>
        <taxon>Oomycota</taxon>
        <taxon>Peronosporomycetes</taxon>
        <taxon>Peronosporales</taxon>
        <taxon>Peronosporaceae</taxon>
        <taxon>Phytophthora</taxon>
    </lineage>
</organism>
<protein>
    <recommendedName>
        <fullName evidence="1">Aminotransferase class I/classII large domain-containing protein</fullName>
    </recommendedName>
</protein>
<name>W3A8L6_PHYNI</name>
<dbReference type="SUPFAM" id="SSF53383">
    <property type="entry name" value="PLP-dependent transferases"/>
    <property type="match status" value="1"/>
</dbReference>
<gene>
    <name evidence="2" type="ORF">F442_00506</name>
</gene>
<feature type="domain" description="Aminotransferase class I/classII large" evidence="1">
    <location>
        <begin position="15"/>
        <end position="96"/>
    </location>
</feature>
<dbReference type="GO" id="GO:0030170">
    <property type="term" value="F:pyridoxal phosphate binding"/>
    <property type="evidence" value="ECO:0007669"/>
    <property type="project" value="InterPro"/>
</dbReference>
<reference evidence="2 3" key="1">
    <citation type="submission" date="2013-11" db="EMBL/GenBank/DDBJ databases">
        <title>The Genome Sequence of Phytophthora parasitica P10297.</title>
        <authorList>
            <consortium name="The Broad Institute Genomics Platform"/>
            <person name="Russ C."/>
            <person name="Tyler B."/>
            <person name="Panabieres F."/>
            <person name="Shan W."/>
            <person name="Tripathy S."/>
            <person name="Grunwald N."/>
            <person name="Machado M."/>
            <person name="Johnson C.S."/>
            <person name="Walker B."/>
            <person name="Young S.K."/>
            <person name="Zeng Q."/>
            <person name="Gargeya S."/>
            <person name="Fitzgerald M."/>
            <person name="Haas B."/>
            <person name="Abouelleil A."/>
            <person name="Allen A.W."/>
            <person name="Alvarado L."/>
            <person name="Arachchi H.M."/>
            <person name="Berlin A.M."/>
            <person name="Chapman S.B."/>
            <person name="Gainer-Dewar J."/>
            <person name="Goldberg J."/>
            <person name="Griggs A."/>
            <person name="Gujja S."/>
            <person name="Hansen M."/>
            <person name="Howarth C."/>
            <person name="Imamovic A."/>
            <person name="Ireland A."/>
            <person name="Larimer J."/>
            <person name="McCowan C."/>
            <person name="Murphy C."/>
            <person name="Pearson M."/>
            <person name="Poon T.W."/>
            <person name="Priest M."/>
            <person name="Roberts A."/>
            <person name="Saif S."/>
            <person name="Shea T."/>
            <person name="Sisk P."/>
            <person name="Sykes S."/>
            <person name="Wortman J."/>
            <person name="Nusbaum C."/>
            <person name="Birren B."/>
        </authorList>
    </citation>
    <scope>NUCLEOTIDE SEQUENCE [LARGE SCALE GENOMIC DNA]</scope>
    <source>
        <strain evidence="2 3">P10297</strain>
    </source>
</reference>
<dbReference type="InterPro" id="IPR004839">
    <property type="entry name" value="Aminotransferase_I/II_large"/>
</dbReference>
<evidence type="ECO:0000259" key="1">
    <source>
        <dbReference type="Pfam" id="PF00155"/>
    </source>
</evidence>